<evidence type="ECO:0000313" key="3">
    <source>
        <dbReference type="Proteomes" id="UP001321477"/>
    </source>
</evidence>
<organism evidence="2 3">
    <name type="scientific">Agromyces marinus</name>
    <dbReference type="NCBI Taxonomy" id="1389020"/>
    <lineage>
        <taxon>Bacteria</taxon>
        <taxon>Bacillati</taxon>
        <taxon>Actinomycetota</taxon>
        <taxon>Actinomycetes</taxon>
        <taxon>Micrococcales</taxon>
        <taxon>Microbacteriaceae</taxon>
        <taxon>Agromyces</taxon>
    </lineage>
</organism>
<reference evidence="3" key="1">
    <citation type="journal article" date="2019" name="Int. J. Syst. Evol. Microbiol.">
        <title>The Global Catalogue of Microorganisms (GCM) 10K type strain sequencing project: providing services to taxonomists for standard genome sequencing and annotation.</title>
        <authorList>
            <consortium name="The Broad Institute Genomics Platform"/>
            <consortium name="The Broad Institute Genome Sequencing Center for Infectious Disease"/>
            <person name="Wu L."/>
            <person name="Ma J."/>
        </authorList>
    </citation>
    <scope>NUCLEOTIDE SEQUENCE [LARGE SCALE GENOMIC DNA]</scope>
    <source>
        <strain evidence="3">NBRC 109019</strain>
    </source>
</reference>
<evidence type="ECO:0000313" key="2">
    <source>
        <dbReference type="EMBL" id="BDZ55179.1"/>
    </source>
</evidence>
<name>A0ABM8H301_9MICO</name>
<proteinExistence type="predicted"/>
<protein>
    <submittedName>
        <fullName evidence="2">Uncharacterized protein</fullName>
    </submittedName>
</protein>
<dbReference type="Proteomes" id="UP001321477">
    <property type="component" value="Chromosome"/>
</dbReference>
<accession>A0ABM8H301</accession>
<keyword evidence="3" id="KW-1185">Reference proteome</keyword>
<keyword evidence="1" id="KW-1133">Transmembrane helix</keyword>
<dbReference type="EMBL" id="AP027734">
    <property type="protein sequence ID" value="BDZ55179.1"/>
    <property type="molecule type" value="Genomic_DNA"/>
</dbReference>
<keyword evidence="1" id="KW-0812">Transmembrane</keyword>
<sequence>MLAVAMLAVLVVGAVIASTGLLAATGSPLQTALFATGAAVGGLGWVAFPVWWLVLASTVN</sequence>
<gene>
    <name evidence="2" type="ORF">GCM10025870_22520</name>
</gene>
<keyword evidence="1" id="KW-0472">Membrane</keyword>
<feature type="transmembrane region" description="Helical" evidence="1">
    <location>
        <begin position="33"/>
        <end position="55"/>
    </location>
</feature>
<evidence type="ECO:0000256" key="1">
    <source>
        <dbReference type="SAM" id="Phobius"/>
    </source>
</evidence>